<dbReference type="SUPFAM" id="SSF48097">
    <property type="entry name" value="Regulator of G-protein signaling, RGS"/>
    <property type="match status" value="1"/>
</dbReference>
<dbReference type="SMART" id="SM00313">
    <property type="entry name" value="PXA"/>
    <property type="match status" value="1"/>
</dbReference>
<gene>
    <name evidence="8" type="primary">LOC106072420</name>
</gene>
<evidence type="ECO:0000256" key="2">
    <source>
        <dbReference type="SAM" id="MobiDB-lite"/>
    </source>
</evidence>
<sequence>MIPWYLLKFYAQRHSKFTASCIVLLIINLLFYNLFHIFLILWVFIIGVIFAYSLLSPISVLPNLLPIYSKKSKHKNLGDDELTLMKTVCTVCGLRRCPRHRPELNILAFQPWTNLDIHKSVDDALHEFFNIVLKEFVYTWYRELSEDEEFVDELRTNFRFLASVMFRRMKKLDVPELVTKRLLRASVQHIDLCVQAYKEADYKGDIQQIVLDFMGSNVHCAMWSRKAELEYLRRLVESLFPYILRPQALNSSACFTEADDYDMDNFVPVLKSTCALVRELLAGAVLLPTLDAIANPDLINNLLLVFFDKTPPPQATEPPSPMVPFLGQFSQARARNQSCLRLELKDVINPECPELLYPFMQFLKSEAAVNVLQFCLACSDFNRRILNPDASQSEFSDLHSTVKDLYNVYCAPNALDRIKFDDDIVETLREVVEGPPDQVIKLRTSAPLFKAYEHAYNLLENNFLPMFHQSDDYYSMICGDRPNALLTKQMSSFFGGKLNSLRFYLSLVKSFMQTKKKDFTLAQFGNKLKDVFKSADERLSNNIEPALDGMSLNSVSQPSVCVEEELEDSSLDCDHSMHDLSSWRVTIPRIGARPDPENPRKQYFVFIIDIRRLDVEEGEERKQQWTVARRYAEFYVLEQKLTEFHGELLECQLPAKKSFGTNKHDFTEGKKSDFENYLQKLLTKPHLRNSELLYQFLTSEHEFSTSFLPGIKLGKFVKTKLVKEKGQHLDEFLVTFATSTEASKPKSSKLSRRGSDTSLMSTSSDKLSGTHFDNNMNFGFQPPSSKRDLPHQVKDIDGAFDYLLFLLKNVFRAPEWFMGLMFSARILLKETVENYLDYHIEYKLSQVTQEHRLVGLVNLLKEILFFDDDPPRSDEDKRIRYASAYKELLDFLPDVLHTALGNSNTREGCELLLQIFQQPKLNKQLSYVLLDIVVQELFPELK</sequence>
<dbReference type="InterPro" id="IPR036305">
    <property type="entry name" value="RGS_sf"/>
</dbReference>
<dbReference type="Pfam" id="PF00787">
    <property type="entry name" value="PX"/>
    <property type="match status" value="1"/>
</dbReference>
<keyword evidence="3" id="KW-0812">Transmembrane</keyword>
<dbReference type="OrthoDB" id="5957963at2759"/>
<dbReference type="InterPro" id="IPR003114">
    <property type="entry name" value="Phox_assoc"/>
</dbReference>
<dbReference type="AlphaFoldDB" id="A0A9W2ZS91"/>
<dbReference type="Pfam" id="PF08628">
    <property type="entry name" value="Nexin_C"/>
    <property type="match status" value="1"/>
</dbReference>
<evidence type="ECO:0000259" key="4">
    <source>
        <dbReference type="PROSITE" id="PS50132"/>
    </source>
</evidence>
<name>A0A9W2ZS91_BIOGL</name>
<dbReference type="SUPFAM" id="SSF64268">
    <property type="entry name" value="PX domain"/>
    <property type="match status" value="1"/>
</dbReference>
<organism evidence="7 8">
    <name type="scientific">Biomphalaria glabrata</name>
    <name type="common">Bloodfluke planorb</name>
    <name type="synonym">Freshwater snail</name>
    <dbReference type="NCBI Taxonomy" id="6526"/>
    <lineage>
        <taxon>Eukaryota</taxon>
        <taxon>Metazoa</taxon>
        <taxon>Spiralia</taxon>
        <taxon>Lophotrochozoa</taxon>
        <taxon>Mollusca</taxon>
        <taxon>Gastropoda</taxon>
        <taxon>Heterobranchia</taxon>
        <taxon>Euthyneura</taxon>
        <taxon>Panpulmonata</taxon>
        <taxon>Hygrophila</taxon>
        <taxon>Lymnaeoidea</taxon>
        <taxon>Planorbidae</taxon>
        <taxon>Biomphalaria</taxon>
    </lineage>
</organism>
<accession>A0A9W2ZS91</accession>
<dbReference type="Pfam" id="PF00615">
    <property type="entry name" value="RGS"/>
    <property type="match status" value="1"/>
</dbReference>
<dbReference type="Gene3D" id="3.30.1520.10">
    <property type="entry name" value="Phox-like domain"/>
    <property type="match status" value="1"/>
</dbReference>
<feature type="domain" description="PX" evidence="5">
    <location>
        <begin position="584"/>
        <end position="704"/>
    </location>
</feature>
<proteinExistence type="inferred from homology"/>
<dbReference type="InterPro" id="IPR013937">
    <property type="entry name" value="Sorting_nexin_C"/>
</dbReference>
<dbReference type="GeneID" id="106072420"/>
<keyword evidence="7" id="KW-1185">Reference proteome</keyword>
<dbReference type="PANTHER" id="PTHR22775">
    <property type="entry name" value="SORTING NEXIN"/>
    <property type="match status" value="1"/>
</dbReference>
<keyword evidence="3" id="KW-1133">Transmembrane helix</keyword>
<evidence type="ECO:0000259" key="5">
    <source>
        <dbReference type="PROSITE" id="PS50195"/>
    </source>
</evidence>
<evidence type="ECO:0000256" key="3">
    <source>
        <dbReference type="SAM" id="Phobius"/>
    </source>
</evidence>
<evidence type="ECO:0000256" key="1">
    <source>
        <dbReference type="ARBA" id="ARBA00010883"/>
    </source>
</evidence>
<dbReference type="PROSITE" id="PS51207">
    <property type="entry name" value="PXA"/>
    <property type="match status" value="1"/>
</dbReference>
<evidence type="ECO:0000313" key="7">
    <source>
        <dbReference type="Proteomes" id="UP001165740"/>
    </source>
</evidence>
<dbReference type="InterPro" id="IPR044926">
    <property type="entry name" value="RGS_subdomain_2"/>
</dbReference>
<evidence type="ECO:0000259" key="6">
    <source>
        <dbReference type="PROSITE" id="PS51207"/>
    </source>
</evidence>
<dbReference type="GO" id="GO:0035091">
    <property type="term" value="F:phosphatidylinositol binding"/>
    <property type="evidence" value="ECO:0007669"/>
    <property type="project" value="InterPro"/>
</dbReference>
<protein>
    <submittedName>
        <fullName evidence="8">Sorting nexin-14-like isoform X1</fullName>
    </submittedName>
</protein>
<dbReference type="PROSITE" id="PS50132">
    <property type="entry name" value="RGS"/>
    <property type="match status" value="1"/>
</dbReference>
<dbReference type="InterPro" id="IPR037436">
    <property type="entry name" value="SNX14_PX"/>
</dbReference>
<dbReference type="Pfam" id="PF02194">
    <property type="entry name" value="PXA"/>
    <property type="match status" value="1"/>
</dbReference>
<dbReference type="InterPro" id="IPR016137">
    <property type="entry name" value="RGS"/>
</dbReference>
<dbReference type="GO" id="GO:0005770">
    <property type="term" value="C:late endosome"/>
    <property type="evidence" value="ECO:0007669"/>
    <property type="project" value="TreeGrafter"/>
</dbReference>
<reference evidence="8" key="1">
    <citation type="submission" date="2025-08" db="UniProtKB">
        <authorList>
            <consortium name="RefSeq"/>
        </authorList>
    </citation>
    <scope>IDENTIFICATION</scope>
</reference>
<dbReference type="SMART" id="SM00315">
    <property type="entry name" value="RGS"/>
    <property type="match status" value="1"/>
</dbReference>
<feature type="domain" description="RGS" evidence="4">
    <location>
        <begin position="359"/>
        <end position="477"/>
    </location>
</feature>
<feature type="transmembrane region" description="Helical" evidence="3">
    <location>
        <begin position="17"/>
        <end position="35"/>
    </location>
</feature>
<dbReference type="Gene3D" id="1.10.167.10">
    <property type="entry name" value="Regulator of G-protein Signalling 4, domain 2"/>
    <property type="match status" value="1"/>
</dbReference>
<feature type="transmembrane region" description="Helical" evidence="3">
    <location>
        <begin position="41"/>
        <end position="65"/>
    </location>
</feature>
<evidence type="ECO:0000313" key="8">
    <source>
        <dbReference type="RefSeq" id="XP_055877845.1"/>
    </source>
</evidence>
<dbReference type="PROSITE" id="PS50195">
    <property type="entry name" value="PX"/>
    <property type="match status" value="1"/>
</dbReference>
<dbReference type="InterPro" id="IPR036871">
    <property type="entry name" value="PX_dom_sf"/>
</dbReference>
<dbReference type="SMART" id="SM00312">
    <property type="entry name" value="PX"/>
    <property type="match status" value="1"/>
</dbReference>
<dbReference type="PANTHER" id="PTHR22775:SF44">
    <property type="entry name" value="SORTING NEXIN-14"/>
    <property type="match status" value="1"/>
</dbReference>
<dbReference type="Proteomes" id="UP001165740">
    <property type="component" value="Chromosome 2"/>
</dbReference>
<feature type="domain" description="PXA" evidence="6">
    <location>
        <begin position="118"/>
        <end position="311"/>
    </location>
</feature>
<dbReference type="CDD" id="cd06877">
    <property type="entry name" value="PX_SNX14"/>
    <property type="match status" value="1"/>
</dbReference>
<feature type="region of interest" description="Disordered" evidence="2">
    <location>
        <begin position="745"/>
        <end position="764"/>
    </location>
</feature>
<keyword evidence="3" id="KW-0472">Membrane</keyword>
<dbReference type="GO" id="GO:0097352">
    <property type="term" value="P:autophagosome maturation"/>
    <property type="evidence" value="ECO:0007669"/>
    <property type="project" value="TreeGrafter"/>
</dbReference>
<dbReference type="RefSeq" id="XP_055877845.1">
    <property type="nucleotide sequence ID" value="XM_056021870.1"/>
</dbReference>
<comment type="similarity">
    <text evidence="1">Belongs to the sorting nexin family.</text>
</comment>
<dbReference type="OMA" id="MYVYVIS"/>
<dbReference type="InterPro" id="IPR001683">
    <property type="entry name" value="PX_dom"/>
</dbReference>